<sequence length="266" mass="29574">MASLADSSPPGVSPGVAPAPSPSTATLNPVQPSDQFISTPDFILSLLPYVFASSIPAFMLVSKEISQGTQKYVEKSIDNFTLKITKPNDPAVRVMVNLLSNDGARRTTTSRVIIFPSPETNPFCCFKLSLLMNVDLPSSITTLKTSTFENCTSLKHITLSPNLTTVEPRVFKNCSSLSTLDLSSTKLILLEQESFAACSSLRTLTVPNWHVTLGDYVFINCSDLVSSDVDSCDSQKVWSFLKMEEERRRERFLEYPREKWNDSDYY</sequence>
<feature type="region of interest" description="Disordered" evidence="1">
    <location>
        <begin position="1"/>
        <end position="30"/>
    </location>
</feature>
<dbReference type="SUPFAM" id="SSF52058">
    <property type="entry name" value="L domain-like"/>
    <property type="match status" value="1"/>
</dbReference>
<feature type="compositionally biased region" description="Low complexity" evidence="1">
    <location>
        <begin position="7"/>
        <end position="18"/>
    </location>
</feature>
<dbReference type="AlphaFoldDB" id="A0A9W7EBW7"/>
<dbReference type="Proteomes" id="UP001165085">
    <property type="component" value="Unassembled WGS sequence"/>
</dbReference>
<dbReference type="PANTHER" id="PTHR45661">
    <property type="entry name" value="SURFACE ANTIGEN"/>
    <property type="match status" value="1"/>
</dbReference>
<comment type="caution">
    <text evidence="2">The sequence shown here is derived from an EMBL/GenBank/DDBJ whole genome shotgun (WGS) entry which is preliminary data.</text>
</comment>
<evidence type="ECO:0000256" key="1">
    <source>
        <dbReference type="SAM" id="MobiDB-lite"/>
    </source>
</evidence>
<keyword evidence="3" id="KW-1185">Reference proteome</keyword>
<reference evidence="3" key="1">
    <citation type="journal article" date="2023" name="Commun. Biol.">
        <title>Genome analysis of Parmales, the sister group of diatoms, reveals the evolutionary specialization of diatoms from phago-mixotrophs to photoautotrophs.</title>
        <authorList>
            <person name="Ban H."/>
            <person name="Sato S."/>
            <person name="Yoshikawa S."/>
            <person name="Yamada K."/>
            <person name="Nakamura Y."/>
            <person name="Ichinomiya M."/>
            <person name="Sato N."/>
            <person name="Blanc-Mathieu R."/>
            <person name="Endo H."/>
            <person name="Kuwata A."/>
            <person name="Ogata H."/>
        </authorList>
    </citation>
    <scope>NUCLEOTIDE SEQUENCE [LARGE SCALE GENOMIC DNA]</scope>
    <source>
        <strain evidence="3">NIES 3701</strain>
    </source>
</reference>
<protein>
    <submittedName>
        <fullName evidence="2">Uncharacterized protein</fullName>
    </submittedName>
</protein>
<evidence type="ECO:0000313" key="2">
    <source>
        <dbReference type="EMBL" id="GMH73262.1"/>
    </source>
</evidence>
<dbReference type="InterPro" id="IPR053139">
    <property type="entry name" value="Surface_bspA-like"/>
</dbReference>
<organism evidence="2 3">
    <name type="scientific">Triparma strigata</name>
    <dbReference type="NCBI Taxonomy" id="1606541"/>
    <lineage>
        <taxon>Eukaryota</taxon>
        <taxon>Sar</taxon>
        <taxon>Stramenopiles</taxon>
        <taxon>Ochrophyta</taxon>
        <taxon>Bolidophyceae</taxon>
        <taxon>Parmales</taxon>
        <taxon>Triparmaceae</taxon>
        <taxon>Triparma</taxon>
    </lineage>
</organism>
<gene>
    <name evidence="2" type="ORF">TrST_g8048</name>
</gene>
<dbReference type="Gene3D" id="3.80.10.10">
    <property type="entry name" value="Ribonuclease Inhibitor"/>
    <property type="match status" value="1"/>
</dbReference>
<dbReference type="InterPro" id="IPR026906">
    <property type="entry name" value="LRR_5"/>
</dbReference>
<dbReference type="PANTHER" id="PTHR45661:SF3">
    <property type="entry name" value="IG-LIKE DOMAIN-CONTAINING PROTEIN"/>
    <property type="match status" value="1"/>
</dbReference>
<dbReference type="EMBL" id="BRXY01000166">
    <property type="protein sequence ID" value="GMH73262.1"/>
    <property type="molecule type" value="Genomic_DNA"/>
</dbReference>
<dbReference type="InterPro" id="IPR032675">
    <property type="entry name" value="LRR_dom_sf"/>
</dbReference>
<name>A0A9W7EBW7_9STRA</name>
<dbReference type="Pfam" id="PF13306">
    <property type="entry name" value="LRR_5"/>
    <property type="match status" value="1"/>
</dbReference>
<evidence type="ECO:0000313" key="3">
    <source>
        <dbReference type="Proteomes" id="UP001165085"/>
    </source>
</evidence>
<proteinExistence type="predicted"/>
<accession>A0A9W7EBW7</accession>